<keyword evidence="5" id="KW-1185">Reference proteome</keyword>
<dbReference type="AlphaFoldDB" id="A0A5C6BWK4"/>
<evidence type="ECO:0000259" key="3">
    <source>
        <dbReference type="PROSITE" id="PS51898"/>
    </source>
</evidence>
<dbReference type="EMBL" id="SJPU01000002">
    <property type="protein sequence ID" value="TWU15059.1"/>
    <property type="molecule type" value="Genomic_DNA"/>
</dbReference>
<keyword evidence="1" id="KW-0233">DNA recombination</keyword>
<feature type="domain" description="Tyr recombinase" evidence="3">
    <location>
        <begin position="26"/>
        <end position="206"/>
    </location>
</feature>
<evidence type="ECO:0000256" key="2">
    <source>
        <dbReference type="SAM" id="MobiDB-lite"/>
    </source>
</evidence>
<dbReference type="Proteomes" id="UP000319908">
    <property type="component" value="Unassembled WGS sequence"/>
</dbReference>
<feature type="compositionally biased region" description="Basic and acidic residues" evidence="2">
    <location>
        <begin position="223"/>
        <end position="241"/>
    </location>
</feature>
<dbReference type="GO" id="GO:0003677">
    <property type="term" value="F:DNA binding"/>
    <property type="evidence" value="ECO:0007669"/>
    <property type="project" value="InterPro"/>
</dbReference>
<dbReference type="OrthoDB" id="271880at2"/>
<evidence type="ECO:0000256" key="1">
    <source>
        <dbReference type="ARBA" id="ARBA00023172"/>
    </source>
</evidence>
<protein>
    <submittedName>
        <fullName evidence="4">Site-specific tyrosine recombinase XerC</fullName>
    </submittedName>
</protein>
<dbReference type="CDD" id="cd00397">
    <property type="entry name" value="DNA_BRE_C"/>
    <property type="match status" value="1"/>
</dbReference>
<dbReference type="InterPro" id="IPR013762">
    <property type="entry name" value="Integrase-like_cat_sf"/>
</dbReference>
<dbReference type="InterPro" id="IPR011010">
    <property type="entry name" value="DNA_brk_join_enz"/>
</dbReference>
<accession>A0A5C6BWK4</accession>
<name>A0A5C6BWK4_9BACT</name>
<reference evidence="4 5" key="1">
    <citation type="journal article" date="2020" name="Antonie Van Leeuwenhoek">
        <title>Rhodopirellula heiligendammensis sp. nov., Rhodopirellula pilleata sp. nov., and Rhodopirellula solitaria sp. nov. isolated from natural or artificial marine surfaces in Northern Germany and California, USA, and emended description of the genus Rhodopirellula.</title>
        <authorList>
            <person name="Kallscheuer N."/>
            <person name="Wiegand S."/>
            <person name="Jogler M."/>
            <person name="Boedeker C."/>
            <person name="Peeters S.H."/>
            <person name="Rast P."/>
            <person name="Heuer A."/>
            <person name="Jetten M.S.M."/>
            <person name="Rohde M."/>
            <person name="Jogler C."/>
        </authorList>
    </citation>
    <scope>NUCLEOTIDE SEQUENCE [LARGE SCALE GENOMIC DNA]</scope>
    <source>
        <strain evidence="4 5">Poly21</strain>
    </source>
</reference>
<comment type="caution">
    <text evidence="4">The sequence shown here is derived from an EMBL/GenBank/DDBJ whole genome shotgun (WGS) entry which is preliminary data.</text>
</comment>
<dbReference type="RefSeq" id="WP_146407025.1">
    <property type="nucleotide sequence ID" value="NZ_SJPU01000002.1"/>
</dbReference>
<feature type="region of interest" description="Disordered" evidence="2">
    <location>
        <begin position="206"/>
        <end position="241"/>
    </location>
</feature>
<dbReference type="Gene3D" id="1.10.443.10">
    <property type="entry name" value="Intergrase catalytic core"/>
    <property type="match status" value="1"/>
</dbReference>
<organism evidence="4 5">
    <name type="scientific">Allorhodopirellula heiligendammensis</name>
    <dbReference type="NCBI Taxonomy" id="2714739"/>
    <lineage>
        <taxon>Bacteria</taxon>
        <taxon>Pseudomonadati</taxon>
        <taxon>Planctomycetota</taxon>
        <taxon>Planctomycetia</taxon>
        <taxon>Pirellulales</taxon>
        <taxon>Pirellulaceae</taxon>
        <taxon>Allorhodopirellula</taxon>
    </lineage>
</organism>
<dbReference type="InterPro" id="IPR002104">
    <property type="entry name" value="Integrase_catalytic"/>
</dbReference>
<dbReference type="PROSITE" id="PS51898">
    <property type="entry name" value="TYR_RECOMBINASE"/>
    <property type="match status" value="1"/>
</dbReference>
<gene>
    <name evidence="4" type="ORF">Poly21_22500</name>
</gene>
<dbReference type="Pfam" id="PF00589">
    <property type="entry name" value="Phage_integrase"/>
    <property type="match status" value="1"/>
</dbReference>
<evidence type="ECO:0000313" key="5">
    <source>
        <dbReference type="Proteomes" id="UP000319908"/>
    </source>
</evidence>
<sequence>MGRRATQPIPSHLRAAFYAAAWSLAATGKVTREDGSIRDVAAECGRCRRITRRHGLAVLWATACALRFSELARLRVAAVSESGLSALIERSKGGVDHRVGVARGLIAETMRWRSECSESFLSPLLLPARTGAALSLKAFNRDACGLFRGLFGIELTSHCLRDTACQQAMADTGDIRVAQTLLGHRSVRTTEVYVAKQDARAYQVPLWVPDEGPSPPAPLPTTRGERGEGSLRVFDPERGVA</sequence>
<dbReference type="GO" id="GO:0006310">
    <property type="term" value="P:DNA recombination"/>
    <property type="evidence" value="ECO:0007669"/>
    <property type="project" value="UniProtKB-KW"/>
</dbReference>
<dbReference type="GO" id="GO:0015074">
    <property type="term" value="P:DNA integration"/>
    <property type="evidence" value="ECO:0007669"/>
    <property type="project" value="InterPro"/>
</dbReference>
<proteinExistence type="predicted"/>
<dbReference type="SUPFAM" id="SSF56349">
    <property type="entry name" value="DNA breaking-rejoining enzymes"/>
    <property type="match status" value="1"/>
</dbReference>
<evidence type="ECO:0000313" key="4">
    <source>
        <dbReference type="EMBL" id="TWU15059.1"/>
    </source>
</evidence>